<name>A0A8H3FMF0_9LECA</name>
<dbReference type="Proteomes" id="UP000664169">
    <property type="component" value="Unassembled WGS sequence"/>
</dbReference>
<reference evidence="2" key="1">
    <citation type="submission" date="2021-03" db="EMBL/GenBank/DDBJ databases">
        <authorList>
            <person name="Tagirdzhanova G."/>
        </authorList>
    </citation>
    <scope>NUCLEOTIDE SEQUENCE</scope>
</reference>
<keyword evidence="3" id="KW-1185">Reference proteome</keyword>
<evidence type="ECO:0000313" key="3">
    <source>
        <dbReference type="Proteomes" id="UP000664169"/>
    </source>
</evidence>
<dbReference type="AlphaFoldDB" id="A0A8H3FMF0"/>
<proteinExistence type="predicted"/>
<gene>
    <name evidence="2" type="ORF">GOMPHAMPRED_003664</name>
</gene>
<dbReference type="EMBL" id="CAJPDQ010000021">
    <property type="protein sequence ID" value="CAF9924523.1"/>
    <property type="molecule type" value="Genomic_DNA"/>
</dbReference>
<evidence type="ECO:0000256" key="1">
    <source>
        <dbReference type="SAM" id="MobiDB-lite"/>
    </source>
</evidence>
<feature type="compositionally biased region" description="Polar residues" evidence="1">
    <location>
        <begin position="54"/>
        <end position="71"/>
    </location>
</feature>
<evidence type="ECO:0000313" key="2">
    <source>
        <dbReference type="EMBL" id="CAF9924523.1"/>
    </source>
</evidence>
<protein>
    <submittedName>
        <fullName evidence="2">Uncharacterized protein</fullName>
    </submittedName>
</protein>
<accession>A0A8H3FMF0</accession>
<feature type="region of interest" description="Disordered" evidence="1">
    <location>
        <begin position="1"/>
        <end position="71"/>
    </location>
</feature>
<sequence>MASSSPFTEPAIKSESASSPRESAIKSEPASPPQELAIKSEPTLLPGLTSSTTKGPSNRSGIKSEGESNAGSNLEARFPEFLLKLKESFDDSESRLQETFEAEARPSDSQWFALIAMHLIAANKYLEAYRDLLQEELSHGQINQEKYVRELWKTRAQIHKNDIRILQTIRHHQRRSDLILSDELSKQLMQALAGTGRKDDD</sequence>
<feature type="compositionally biased region" description="Low complexity" evidence="1">
    <location>
        <begin position="42"/>
        <end position="53"/>
    </location>
</feature>
<comment type="caution">
    <text evidence="2">The sequence shown here is derived from an EMBL/GenBank/DDBJ whole genome shotgun (WGS) entry which is preliminary data.</text>
</comment>
<organism evidence="2 3">
    <name type="scientific">Gomphillus americanus</name>
    <dbReference type="NCBI Taxonomy" id="1940652"/>
    <lineage>
        <taxon>Eukaryota</taxon>
        <taxon>Fungi</taxon>
        <taxon>Dikarya</taxon>
        <taxon>Ascomycota</taxon>
        <taxon>Pezizomycotina</taxon>
        <taxon>Lecanoromycetes</taxon>
        <taxon>OSLEUM clade</taxon>
        <taxon>Ostropomycetidae</taxon>
        <taxon>Ostropales</taxon>
        <taxon>Graphidaceae</taxon>
        <taxon>Gomphilloideae</taxon>
        <taxon>Gomphillus</taxon>
    </lineage>
</organism>